<accession>A0A940IF68</accession>
<dbReference type="EMBL" id="JADIMV010000111">
    <property type="protein sequence ID" value="MBO8440280.1"/>
    <property type="molecule type" value="Genomic_DNA"/>
</dbReference>
<gene>
    <name evidence="3" type="ORF">IAC51_06475</name>
</gene>
<evidence type="ECO:0000313" key="4">
    <source>
        <dbReference type="Proteomes" id="UP000712007"/>
    </source>
</evidence>
<dbReference type="SUPFAM" id="SSF56112">
    <property type="entry name" value="Protein kinase-like (PK-like)"/>
    <property type="match status" value="1"/>
</dbReference>
<sequence>MSEEVKLRVLYAAYSGEEPVSVAAMPQSGSNRRYFRIAGRDGRTAVGVIGTSVEENRAFVSIARHFRSKGLNVPEVYAVADDMTSYIQEDLGDESLFGVLSAGRKADGGYDDSVTQTLVKTMRAIADVQMRGAEGLDFSVCYPQPDFDRRTVMFDLNYFKYCFLKPSGVDFMETRLEDDFQRMADVLTEADGMKAFMYRDFQSRNVMLKGGEPYFIDFQGGRRGPVYYDVASFVWQAKAAYPERLRDRLVQEYISALRRYVAVDETVFRARLRHFVLFRTLQVLGAYGYRGWFERKPHFVESIPFAIDNLRELIVKPFAEYPYLMEVLSALTERFAVQEKKRLTVRVYSFSYKKGVPDDESGNGGGYVFDCRALNNPGRYDEYKSLTGMDSAVVKFIEDDGGVFAFLESAYRLVDAHAAQFIGRGFTDMMVSFGCTGGQHRSVYCAERMAEHLAEKYGVDVRLIHREQGVERTIRGRR</sequence>
<organism evidence="3 4">
    <name type="scientific">Candidatus Aphodosoma intestinipullorum</name>
    <dbReference type="NCBI Taxonomy" id="2840674"/>
    <lineage>
        <taxon>Bacteria</taxon>
        <taxon>Pseudomonadati</taxon>
        <taxon>Bacteroidota</taxon>
        <taxon>Bacteroidia</taxon>
        <taxon>Bacteroidales</taxon>
        <taxon>Candidatus Aphodosoma</taxon>
    </lineage>
</organism>
<reference evidence="3" key="2">
    <citation type="journal article" date="2021" name="PeerJ">
        <title>Extensive microbial diversity within the chicken gut microbiome revealed by metagenomics and culture.</title>
        <authorList>
            <person name="Gilroy R."/>
            <person name="Ravi A."/>
            <person name="Getino M."/>
            <person name="Pursley I."/>
            <person name="Horton D.L."/>
            <person name="Alikhan N.F."/>
            <person name="Baker D."/>
            <person name="Gharbi K."/>
            <person name="Hall N."/>
            <person name="Watson M."/>
            <person name="Adriaenssens E.M."/>
            <person name="Foster-Nyarko E."/>
            <person name="Jarju S."/>
            <person name="Secka A."/>
            <person name="Antonio M."/>
            <person name="Oren A."/>
            <person name="Chaudhuri R.R."/>
            <person name="La Ragione R."/>
            <person name="Hildebrand F."/>
            <person name="Pallen M.J."/>
        </authorList>
    </citation>
    <scope>NUCLEOTIDE SEQUENCE</scope>
    <source>
        <strain evidence="3">3924</strain>
    </source>
</reference>
<dbReference type="PANTHER" id="PTHR30448:SF0">
    <property type="entry name" value="RNASE ADAPTER PROTEIN RAPZ"/>
    <property type="match status" value="1"/>
</dbReference>
<dbReference type="GO" id="GO:0005524">
    <property type="term" value="F:ATP binding"/>
    <property type="evidence" value="ECO:0007669"/>
    <property type="project" value="InterPro"/>
</dbReference>
<dbReference type="InterPro" id="IPR011009">
    <property type="entry name" value="Kinase-like_dom_sf"/>
</dbReference>
<evidence type="ECO:0000259" key="1">
    <source>
        <dbReference type="Pfam" id="PF01636"/>
    </source>
</evidence>
<dbReference type="Pfam" id="PF22740">
    <property type="entry name" value="PapZ_C"/>
    <property type="match status" value="1"/>
</dbReference>
<evidence type="ECO:0000313" key="3">
    <source>
        <dbReference type="EMBL" id="MBO8440280.1"/>
    </source>
</evidence>
<proteinExistence type="predicted"/>
<protein>
    <submittedName>
        <fullName evidence="3">Phosphotransferase</fullName>
    </submittedName>
</protein>
<dbReference type="Pfam" id="PF01636">
    <property type="entry name" value="APH"/>
    <property type="match status" value="1"/>
</dbReference>
<dbReference type="AlphaFoldDB" id="A0A940IF68"/>
<reference evidence="3" key="1">
    <citation type="submission" date="2020-10" db="EMBL/GenBank/DDBJ databases">
        <authorList>
            <person name="Gilroy R."/>
        </authorList>
    </citation>
    <scope>NUCLEOTIDE SEQUENCE</scope>
    <source>
        <strain evidence="3">3924</strain>
    </source>
</reference>
<dbReference type="Gene3D" id="3.30.200.20">
    <property type="entry name" value="Phosphorylase Kinase, domain 1"/>
    <property type="match status" value="1"/>
</dbReference>
<dbReference type="InterPro" id="IPR005337">
    <property type="entry name" value="RapZ-like"/>
</dbReference>
<dbReference type="InterPro" id="IPR053931">
    <property type="entry name" value="RapZ_C"/>
</dbReference>
<dbReference type="Proteomes" id="UP000712007">
    <property type="component" value="Unassembled WGS sequence"/>
</dbReference>
<evidence type="ECO:0000259" key="2">
    <source>
        <dbReference type="Pfam" id="PF22740"/>
    </source>
</evidence>
<dbReference type="PANTHER" id="PTHR30448">
    <property type="entry name" value="RNASE ADAPTER PROTEIN RAPZ"/>
    <property type="match status" value="1"/>
</dbReference>
<comment type="caution">
    <text evidence="3">The sequence shown here is derived from an EMBL/GenBank/DDBJ whole genome shotgun (WGS) entry which is preliminary data.</text>
</comment>
<feature type="domain" description="RapZ C-terminal" evidence="2">
    <location>
        <begin position="344"/>
        <end position="467"/>
    </location>
</feature>
<feature type="domain" description="Aminoglycoside phosphotransferase" evidence="1">
    <location>
        <begin position="29"/>
        <end position="259"/>
    </location>
</feature>
<dbReference type="Gene3D" id="3.90.1200.10">
    <property type="match status" value="1"/>
</dbReference>
<dbReference type="InterPro" id="IPR002575">
    <property type="entry name" value="Aminoglycoside_PTrfase"/>
</dbReference>
<name>A0A940IF68_9BACT</name>